<comment type="subcellular location">
    <subcellularLocation>
        <location evidence="1">Mitochondrion</location>
    </subcellularLocation>
</comment>
<protein>
    <recommendedName>
        <fullName evidence="6">Prokaryotic-type class I peptide chain release factors domain-containing protein</fullName>
    </recommendedName>
</protein>
<dbReference type="InterPro" id="IPR045853">
    <property type="entry name" value="Pep_chain_release_fac_I_sf"/>
</dbReference>
<comment type="caution">
    <text evidence="7">The sequence shown here is derived from an EMBL/GenBank/DDBJ whole genome shotgun (WGS) entry which is preliminary data.</text>
</comment>
<dbReference type="GO" id="GO:0003747">
    <property type="term" value="F:translation release factor activity"/>
    <property type="evidence" value="ECO:0007669"/>
    <property type="project" value="InterPro"/>
</dbReference>
<keyword evidence="4" id="KW-0496">Mitochondrion</keyword>
<evidence type="ECO:0000313" key="7">
    <source>
        <dbReference type="EMBL" id="KAJ2780059.1"/>
    </source>
</evidence>
<dbReference type="InterPro" id="IPR000352">
    <property type="entry name" value="Pep_chain_release_fac_I"/>
</dbReference>
<accession>A0A9W8HD25</accession>
<evidence type="ECO:0000256" key="5">
    <source>
        <dbReference type="SAM" id="MobiDB-lite"/>
    </source>
</evidence>
<reference evidence="7" key="1">
    <citation type="submission" date="2022-07" db="EMBL/GenBank/DDBJ databases">
        <title>Phylogenomic reconstructions and comparative analyses of Kickxellomycotina fungi.</title>
        <authorList>
            <person name="Reynolds N.K."/>
            <person name="Stajich J.E."/>
            <person name="Barry K."/>
            <person name="Grigoriev I.V."/>
            <person name="Crous P."/>
            <person name="Smith M.E."/>
        </authorList>
    </citation>
    <scope>NUCLEOTIDE SEQUENCE</scope>
    <source>
        <strain evidence="7">NBRC 105414</strain>
    </source>
</reference>
<feature type="region of interest" description="Disordered" evidence="5">
    <location>
        <begin position="97"/>
        <end position="134"/>
    </location>
</feature>
<dbReference type="Pfam" id="PF00472">
    <property type="entry name" value="RF-1"/>
    <property type="match status" value="1"/>
</dbReference>
<gene>
    <name evidence="7" type="ORF">H4R18_003674</name>
</gene>
<proteinExistence type="inferred from homology"/>
<dbReference type="InterPro" id="IPR052405">
    <property type="entry name" value="Mito_Transl_Release_Factor"/>
</dbReference>
<dbReference type="SUPFAM" id="SSF75620">
    <property type="entry name" value="Release factor"/>
    <property type="match status" value="1"/>
</dbReference>
<dbReference type="PANTHER" id="PTHR46203">
    <property type="entry name" value="PROBABLE PEPTIDE CHAIN RELEASE FACTOR C12ORF65"/>
    <property type="match status" value="1"/>
</dbReference>
<feature type="domain" description="Prokaryotic-type class I peptide chain release factors" evidence="6">
    <location>
        <begin position="20"/>
        <end position="113"/>
    </location>
</feature>
<sequence>MAAGGSGNGNGARAAAAAATVVLRDEDIDEKHVRGWGNGGQKINKTSNCVQLVHRPTGTAVVCQDTRSLQQNRKIALKRLAEKLDLLQNGADSKLGKRIEKLRARKHKRRQRARKKYHPADGDGDGDRTGGDGT</sequence>
<dbReference type="GO" id="GO:0032543">
    <property type="term" value="P:mitochondrial translation"/>
    <property type="evidence" value="ECO:0007669"/>
    <property type="project" value="UniProtKB-ARBA"/>
</dbReference>
<evidence type="ECO:0000256" key="3">
    <source>
        <dbReference type="ARBA" id="ARBA00022946"/>
    </source>
</evidence>
<dbReference type="Gene3D" id="3.30.160.20">
    <property type="match status" value="1"/>
</dbReference>
<dbReference type="EMBL" id="JANBUL010000152">
    <property type="protein sequence ID" value="KAJ2780059.1"/>
    <property type="molecule type" value="Genomic_DNA"/>
</dbReference>
<keyword evidence="8" id="KW-1185">Reference proteome</keyword>
<feature type="compositionally biased region" description="Basic and acidic residues" evidence="5">
    <location>
        <begin position="118"/>
        <end position="134"/>
    </location>
</feature>
<name>A0A9W8HD25_9FUNG</name>
<evidence type="ECO:0000256" key="4">
    <source>
        <dbReference type="ARBA" id="ARBA00023128"/>
    </source>
</evidence>
<dbReference type="GO" id="GO:0005739">
    <property type="term" value="C:mitochondrion"/>
    <property type="evidence" value="ECO:0007669"/>
    <property type="project" value="UniProtKB-SubCell"/>
</dbReference>
<dbReference type="AlphaFoldDB" id="A0A9W8HD25"/>
<organism evidence="7 8">
    <name type="scientific">Coemansia javaensis</name>
    <dbReference type="NCBI Taxonomy" id="2761396"/>
    <lineage>
        <taxon>Eukaryota</taxon>
        <taxon>Fungi</taxon>
        <taxon>Fungi incertae sedis</taxon>
        <taxon>Zoopagomycota</taxon>
        <taxon>Kickxellomycotina</taxon>
        <taxon>Kickxellomycetes</taxon>
        <taxon>Kickxellales</taxon>
        <taxon>Kickxellaceae</taxon>
        <taxon>Coemansia</taxon>
    </lineage>
</organism>
<keyword evidence="3" id="KW-0809">Transit peptide</keyword>
<evidence type="ECO:0000259" key="6">
    <source>
        <dbReference type="Pfam" id="PF00472"/>
    </source>
</evidence>
<evidence type="ECO:0000256" key="2">
    <source>
        <dbReference type="ARBA" id="ARBA00010835"/>
    </source>
</evidence>
<dbReference type="Proteomes" id="UP001140217">
    <property type="component" value="Unassembled WGS sequence"/>
</dbReference>
<feature type="compositionally biased region" description="Basic residues" evidence="5">
    <location>
        <begin position="103"/>
        <end position="117"/>
    </location>
</feature>
<evidence type="ECO:0000313" key="8">
    <source>
        <dbReference type="Proteomes" id="UP001140217"/>
    </source>
</evidence>
<evidence type="ECO:0000256" key="1">
    <source>
        <dbReference type="ARBA" id="ARBA00004173"/>
    </source>
</evidence>
<comment type="similarity">
    <text evidence="2">Belongs to the prokaryotic/mitochondrial release factor family.</text>
</comment>
<dbReference type="OrthoDB" id="277888at2759"/>
<dbReference type="PANTHER" id="PTHR46203:SF1">
    <property type="entry name" value="MITOCHONDRIAL TRANSLATION RELEASE FACTOR IN RESCUE"/>
    <property type="match status" value="1"/>
</dbReference>